<gene>
    <name evidence="8" type="ORF">CF651_11190</name>
</gene>
<dbReference type="Proteomes" id="UP000215509">
    <property type="component" value="Unassembled WGS sequence"/>
</dbReference>
<evidence type="ECO:0000256" key="1">
    <source>
        <dbReference type="ARBA" id="ARBA00004651"/>
    </source>
</evidence>
<evidence type="ECO:0000256" key="2">
    <source>
        <dbReference type="ARBA" id="ARBA00006448"/>
    </source>
</evidence>
<dbReference type="AlphaFoldDB" id="A0A229USH7"/>
<name>A0A229USH7_9BACL</name>
<evidence type="ECO:0000256" key="5">
    <source>
        <dbReference type="ARBA" id="ARBA00022989"/>
    </source>
</evidence>
<evidence type="ECO:0000259" key="7">
    <source>
        <dbReference type="Pfam" id="PF04239"/>
    </source>
</evidence>
<reference evidence="8 9" key="1">
    <citation type="submission" date="2017-07" db="EMBL/GenBank/DDBJ databases">
        <title>Genome sequencing and assembly of Paenibacillus rigui.</title>
        <authorList>
            <person name="Mayilraj S."/>
        </authorList>
    </citation>
    <scope>NUCLEOTIDE SEQUENCE [LARGE SCALE GENOMIC DNA]</scope>
    <source>
        <strain evidence="8 9">JCM 16352</strain>
    </source>
</reference>
<keyword evidence="6" id="KW-0472">Membrane</keyword>
<dbReference type="PANTHER" id="PTHR34582">
    <property type="entry name" value="UPF0702 TRANSMEMBRANE PROTEIN YCAP"/>
    <property type="match status" value="1"/>
</dbReference>
<keyword evidence="9" id="KW-1185">Reference proteome</keyword>
<dbReference type="Gene3D" id="3.30.240.20">
    <property type="entry name" value="bsu07140 like domains"/>
    <property type="match status" value="1"/>
</dbReference>
<evidence type="ECO:0000256" key="3">
    <source>
        <dbReference type="ARBA" id="ARBA00022475"/>
    </source>
</evidence>
<evidence type="ECO:0000256" key="6">
    <source>
        <dbReference type="ARBA" id="ARBA00023136"/>
    </source>
</evidence>
<keyword evidence="5" id="KW-1133">Transmembrane helix</keyword>
<evidence type="ECO:0000256" key="4">
    <source>
        <dbReference type="ARBA" id="ARBA00022692"/>
    </source>
</evidence>
<dbReference type="PANTHER" id="PTHR34582:SF5">
    <property type="entry name" value="UPF0702 TRANSMEMBRANE PROTEIN YETF"/>
    <property type="match status" value="1"/>
</dbReference>
<comment type="caution">
    <text evidence="8">The sequence shown here is derived from an EMBL/GenBank/DDBJ whole genome shotgun (WGS) entry which is preliminary data.</text>
</comment>
<evidence type="ECO:0000313" key="8">
    <source>
        <dbReference type="EMBL" id="OXM86293.1"/>
    </source>
</evidence>
<comment type="subcellular location">
    <subcellularLocation>
        <location evidence="1">Cell membrane</location>
        <topology evidence="1">Multi-pass membrane protein</topology>
    </subcellularLocation>
</comment>
<dbReference type="InterPro" id="IPR007353">
    <property type="entry name" value="DUF421"/>
</dbReference>
<protein>
    <recommendedName>
        <fullName evidence="7">YetF C-terminal domain-containing protein</fullName>
    </recommendedName>
</protein>
<keyword evidence="4" id="KW-0812">Transmembrane</keyword>
<evidence type="ECO:0000313" key="9">
    <source>
        <dbReference type="Proteomes" id="UP000215509"/>
    </source>
</evidence>
<proteinExistence type="inferred from homology"/>
<organism evidence="8 9">
    <name type="scientific">Paenibacillus rigui</name>
    <dbReference type="NCBI Taxonomy" id="554312"/>
    <lineage>
        <taxon>Bacteria</taxon>
        <taxon>Bacillati</taxon>
        <taxon>Bacillota</taxon>
        <taxon>Bacilli</taxon>
        <taxon>Bacillales</taxon>
        <taxon>Paenibacillaceae</taxon>
        <taxon>Paenibacillus</taxon>
    </lineage>
</organism>
<accession>A0A229USH7</accession>
<dbReference type="GO" id="GO:0005886">
    <property type="term" value="C:plasma membrane"/>
    <property type="evidence" value="ECO:0007669"/>
    <property type="project" value="UniProtKB-SubCell"/>
</dbReference>
<keyword evidence="3" id="KW-1003">Cell membrane</keyword>
<sequence>MKKSAAEPIQREDLLLPTKPAAFPVVLIQHGRIDRTRLETAGYDEPWLLDKLKEQGVERPEEVVYAEWMDNDGLFIQKREPPST</sequence>
<comment type="similarity">
    <text evidence="2">Belongs to the UPF0702 family.</text>
</comment>
<feature type="domain" description="YetF C-terminal" evidence="7">
    <location>
        <begin position="19"/>
        <end position="68"/>
    </location>
</feature>
<dbReference type="Pfam" id="PF04239">
    <property type="entry name" value="DUF421"/>
    <property type="match status" value="1"/>
</dbReference>
<dbReference type="EMBL" id="NMQW01000016">
    <property type="protein sequence ID" value="OXM86293.1"/>
    <property type="molecule type" value="Genomic_DNA"/>
</dbReference>
<dbReference type="InterPro" id="IPR023090">
    <property type="entry name" value="UPF0702_alpha/beta_dom_sf"/>
</dbReference>